<sequence length="71" mass="7351">MLIGCLHDVQADGGDAADIILVGRPGKGSILVEHPPGHQFHGIVVDLFLVLEVLIDGWPGDATLGGDQGEV</sequence>
<protein>
    <submittedName>
        <fullName evidence="1">Uncharacterized protein</fullName>
    </submittedName>
</protein>
<organism evidence="1">
    <name type="scientific">bioreactor metagenome</name>
    <dbReference type="NCBI Taxonomy" id="1076179"/>
    <lineage>
        <taxon>unclassified sequences</taxon>
        <taxon>metagenomes</taxon>
        <taxon>ecological metagenomes</taxon>
    </lineage>
</organism>
<evidence type="ECO:0000313" key="1">
    <source>
        <dbReference type="EMBL" id="MPN35536.1"/>
    </source>
</evidence>
<accession>A0A645HAJ0</accession>
<name>A0A645HAJ0_9ZZZZ</name>
<proteinExistence type="predicted"/>
<comment type="caution">
    <text evidence="1">The sequence shown here is derived from an EMBL/GenBank/DDBJ whole genome shotgun (WGS) entry which is preliminary data.</text>
</comment>
<gene>
    <name evidence="1" type="ORF">SDC9_183034</name>
</gene>
<reference evidence="1" key="1">
    <citation type="submission" date="2019-08" db="EMBL/GenBank/DDBJ databases">
        <authorList>
            <person name="Kucharzyk K."/>
            <person name="Murdoch R.W."/>
            <person name="Higgins S."/>
            <person name="Loffler F."/>
        </authorList>
    </citation>
    <scope>NUCLEOTIDE SEQUENCE</scope>
</reference>
<dbReference type="EMBL" id="VSSQ01089189">
    <property type="protein sequence ID" value="MPN35536.1"/>
    <property type="molecule type" value="Genomic_DNA"/>
</dbReference>
<dbReference type="AlphaFoldDB" id="A0A645HAJ0"/>